<organism evidence="2 3">
    <name type="scientific">Lineolata rhizophorae</name>
    <dbReference type="NCBI Taxonomy" id="578093"/>
    <lineage>
        <taxon>Eukaryota</taxon>
        <taxon>Fungi</taxon>
        <taxon>Dikarya</taxon>
        <taxon>Ascomycota</taxon>
        <taxon>Pezizomycotina</taxon>
        <taxon>Dothideomycetes</taxon>
        <taxon>Dothideomycetes incertae sedis</taxon>
        <taxon>Lineolatales</taxon>
        <taxon>Lineolataceae</taxon>
        <taxon>Lineolata</taxon>
    </lineage>
</organism>
<accession>A0A6A6NM75</accession>
<dbReference type="EMBL" id="MU001704">
    <property type="protein sequence ID" value="KAF2452778.1"/>
    <property type="molecule type" value="Genomic_DNA"/>
</dbReference>
<sequence>MLFLALTPRVLLCVGIVMAVAQSDGPPKICYNYDGTSNPDLIPCYPDAEESICCPGAGRSLCVDNGLCIWTNDFSLDRAGCTDASWEADECVNLCPVRQNAT</sequence>
<evidence type="ECO:0000313" key="2">
    <source>
        <dbReference type="EMBL" id="KAF2452778.1"/>
    </source>
</evidence>
<evidence type="ECO:0000256" key="1">
    <source>
        <dbReference type="SAM" id="SignalP"/>
    </source>
</evidence>
<feature type="signal peptide" evidence="1">
    <location>
        <begin position="1"/>
        <end position="23"/>
    </location>
</feature>
<reference evidence="2" key="1">
    <citation type="journal article" date="2020" name="Stud. Mycol.">
        <title>101 Dothideomycetes genomes: a test case for predicting lifestyles and emergence of pathogens.</title>
        <authorList>
            <person name="Haridas S."/>
            <person name="Albert R."/>
            <person name="Binder M."/>
            <person name="Bloem J."/>
            <person name="Labutti K."/>
            <person name="Salamov A."/>
            <person name="Andreopoulos B."/>
            <person name="Baker S."/>
            <person name="Barry K."/>
            <person name="Bills G."/>
            <person name="Bluhm B."/>
            <person name="Cannon C."/>
            <person name="Castanera R."/>
            <person name="Culley D."/>
            <person name="Daum C."/>
            <person name="Ezra D."/>
            <person name="Gonzalez J."/>
            <person name="Henrissat B."/>
            <person name="Kuo A."/>
            <person name="Liang C."/>
            <person name="Lipzen A."/>
            <person name="Lutzoni F."/>
            <person name="Magnuson J."/>
            <person name="Mondo S."/>
            <person name="Nolan M."/>
            <person name="Ohm R."/>
            <person name="Pangilinan J."/>
            <person name="Park H.-J."/>
            <person name="Ramirez L."/>
            <person name="Alfaro M."/>
            <person name="Sun H."/>
            <person name="Tritt A."/>
            <person name="Yoshinaga Y."/>
            <person name="Zwiers L.-H."/>
            <person name="Turgeon B."/>
            <person name="Goodwin S."/>
            <person name="Spatafora J."/>
            <person name="Crous P."/>
            <person name="Grigoriev I."/>
        </authorList>
    </citation>
    <scope>NUCLEOTIDE SEQUENCE</scope>
    <source>
        <strain evidence="2">ATCC 16933</strain>
    </source>
</reference>
<gene>
    <name evidence="2" type="ORF">BDY21DRAFT_367565</name>
</gene>
<proteinExistence type="predicted"/>
<dbReference type="Proteomes" id="UP000799766">
    <property type="component" value="Unassembled WGS sequence"/>
</dbReference>
<keyword evidence="1" id="KW-0732">Signal</keyword>
<dbReference type="AlphaFoldDB" id="A0A6A6NM75"/>
<evidence type="ECO:0000313" key="3">
    <source>
        <dbReference type="Proteomes" id="UP000799766"/>
    </source>
</evidence>
<dbReference type="OrthoDB" id="5215637at2759"/>
<protein>
    <submittedName>
        <fullName evidence="2">Uncharacterized protein</fullName>
    </submittedName>
</protein>
<keyword evidence="3" id="KW-1185">Reference proteome</keyword>
<feature type="chain" id="PRO_5025483836" evidence="1">
    <location>
        <begin position="24"/>
        <end position="102"/>
    </location>
</feature>
<name>A0A6A6NM75_9PEZI</name>